<dbReference type="SUPFAM" id="SSF55729">
    <property type="entry name" value="Acyl-CoA N-acyltransferases (Nat)"/>
    <property type="match status" value="1"/>
</dbReference>
<evidence type="ECO:0000313" key="2">
    <source>
        <dbReference type="Proteomes" id="UP000069935"/>
    </source>
</evidence>
<dbReference type="Pfam" id="PF04339">
    <property type="entry name" value="FemAB_like"/>
    <property type="match status" value="1"/>
</dbReference>
<reference evidence="2" key="1">
    <citation type="submission" date="2015-08" db="EMBL/GenBank/DDBJ databases">
        <title>Complete Genome Sequence of Azospirillum thiophilum BV-S.</title>
        <authorList>
            <person name="Fomenkov A."/>
            <person name="Vincze T."/>
            <person name="Grabovich M."/>
            <person name="Dubinina G."/>
            <person name="Orlova M."/>
            <person name="Belousova E."/>
            <person name="Roberts R.J."/>
        </authorList>
    </citation>
    <scope>NUCLEOTIDE SEQUENCE [LARGE SCALE GENOMIC DNA]</scope>
    <source>
        <strain evidence="2">BV-S</strain>
    </source>
</reference>
<keyword evidence="2" id="KW-1185">Reference proteome</keyword>
<dbReference type="EMBL" id="CP012406">
    <property type="protein sequence ID" value="ALG75405.1"/>
    <property type="molecule type" value="Genomic_DNA"/>
</dbReference>
<dbReference type="PANTHER" id="PTHR47017:SF1">
    <property type="entry name" value="ACYL-COA"/>
    <property type="match status" value="1"/>
</dbReference>
<dbReference type="KEGG" id="ati:AL072_28715"/>
<reference evidence="1 2" key="2">
    <citation type="journal article" date="2016" name="Genome Announc.">
        <title>Complete Genome Sequence of a Strain of Azospirillum thiophilum Isolated from a Sulfide Spring.</title>
        <authorList>
            <person name="Fomenkov A."/>
            <person name="Vincze T."/>
            <person name="Grabovich M."/>
            <person name="Anton B.P."/>
            <person name="Dubinina G."/>
            <person name="Orlova M."/>
            <person name="Belousova E."/>
            <person name="Roberts R.J."/>
        </authorList>
    </citation>
    <scope>NUCLEOTIDE SEQUENCE [LARGE SCALE GENOMIC DNA]</scope>
    <source>
        <strain evidence="1 2">BV-S</strain>
    </source>
</reference>
<gene>
    <name evidence="1" type="ORF">AL072_28715</name>
</gene>
<evidence type="ECO:0000313" key="1">
    <source>
        <dbReference type="EMBL" id="ALG75405.1"/>
    </source>
</evidence>
<dbReference type="AlphaFoldDB" id="A0AAC8W5C9"/>
<name>A0AAC8W5C9_9PROT</name>
<protein>
    <recommendedName>
        <fullName evidence="3">GNAT family N-acetyltransferase</fullName>
    </recommendedName>
</protein>
<dbReference type="InterPro" id="IPR016181">
    <property type="entry name" value="Acyl_CoA_acyltransferase"/>
</dbReference>
<evidence type="ECO:0008006" key="3">
    <source>
        <dbReference type="Google" id="ProtNLM"/>
    </source>
</evidence>
<dbReference type="PANTHER" id="PTHR47017">
    <property type="entry name" value="ACYL-COA"/>
    <property type="match status" value="1"/>
</dbReference>
<organism evidence="1 2">
    <name type="scientific">Azospirillum thiophilum</name>
    <dbReference type="NCBI Taxonomy" id="528244"/>
    <lineage>
        <taxon>Bacteria</taxon>
        <taxon>Pseudomonadati</taxon>
        <taxon>Pseudomonadota</taxon>
        <taxon>Alphaproteobacteria</taxon>
        <taxon>Rhodospirillales</taxon>
        <taxon>Azospirillaceae</taxon>
        <taxon>Azospirillum</taxon>
    </lineage>
</organism>
<sequence>MAHGTVQAHSPAAPSAPAVAVVLGISGVDPLEWDVCAAGHGPFVSHAYLRAAEDSGLAGPANGWRPVHLIAREPCGEAGPGRLLGAAPLYVRDRSTDEYWPDQAWVDGFAAAGGRYFPKLLTAVPFAPVTGPRILLRDGAPPGVADALVGAMVSLAHRHGMSSIHATFPDEADRARFETAGWLTRHTIHYEWLNDGYRDFADFTAALSKHRRERLLWERRKVLASGVRFRDVPGSRVSEADVATFLELFDDLHARRSTRQPLTAGFILRLCAGLGDAVMLTFAEAGGVAVGALLTVEGDGRLHVRNWGCREEARLIHFEACYYRKIERAIDRGLPVVDGGHGGPHKVARGFRPKLVHACHWFLHSNMHSAVAEGIDLHNAKILPVFAQEQARSPFRLPVFQNPAGR</sequence>
<dbReference type="InterPro" id="IPR007434">
    <property type="entry name" value="FemAB-like"/>
</dbReference>
<proteinExistence type="predicted"/>
<accession>A0AAC8W5C9</accession>
<dbReference type="Proteomes" id="UP000069935">
    <property type="component" value="Chromosome 6"/>
</dbReference>
<dbReference type="Gene3D" id="3.40.630.30">
    <property type="match status" value="1"/>
</dbReference>